<evidence type="ECO:0000256" key="2">
    <source>
        <dbReference type="SAM" id="Phobius"/>
    </source>
</evidence>
<evidence type="ECO:0000313" key="4">
    <source>
        <dbReference type="Proteomes" id="UP000481109"/>
    </source>
</evidence>
<organism evidence="3 4">
    <name type="scientific">Streptomyces mesophilus</name>
    <dbReference type="NCBI Taxonomy" id="1775132"/>
    <lineage>
        <taxon>Bacteria</taxon>
        <taxon>Bacillati</taxon>
        <taxon>Actinomycetota</taxon>
        <taxon>Actinomycetes</taxon>
        <taxon>Kitasatosporales</taxon>
        <taxon>Streptomycetaceae</taxon>
        <taxon>Streptomyces</taxon>
    </lineage>
</organism>
<sequence>MDADRADDPQQREGAVDADKADDPHQRERARWWRDTGAVVLALAGGLWLWAAVLVLTSAPGVFGRCGEDDLATRGCEARDLGLPLLLLVLALPLAALGAMLYATFNTRLARSGQRALGREREGP</sequence>
<dbReference type="Proteomes" id="UP000481109">
    <property type="component" value="Unassembled WGS sequence"/>
</dbReference>
<reference evidence="3 4" key="1">
    <citation type="submission" date="2020-02" db="EMBL/GenBank/DDBJ databases">
        <title>Whole-genome analyses of novel actinobacteria.</title>
        <authorList>
            <person name="Sahin N."/>
            <person name="Tokatli A."/>
        </authorList>
    </citation>
    <scope>NUCLEOTIDE SEQUENCE [LARGE SCALE GENOMIC DNA]</scope>
    <source>
        <strain evidence="3 4">YC504</strain>
    </source>
</reference>
<feature type="transmembrane region" description="Helical" evidence="2">
    <location>
        <begin position="83"/>
        <end position="105"/>
    </location>
</feature>
<keyword evidence="2" id="KW-0812">Transmembrane</keyword>
<protein>
    <submittedName>
        <fullName evidence="3">Uncharacterized protein</fullName>
    </submittedName>
</protein>
<keyword evidence="2" id="KW-0472">Membrane</keyword>
<keyword evidence="2" id="KW-1133">Transmembrane helix</keyword>
<name>A0A6G4XN07_9ACTN</name>
<comment type="caution">
    <text evidence="3">The sequence shown here is derived from an EMBL/GenBank/DDBJ whole genome shotgun (WGS) entry which is preliminary data.</text>
</comment>
<evidence type="ECO:0000313" key="3">
    <source>
        <dbReference type="EMBL" id="NGO78084.1"/>
    </source>
</evidence>
<proteinExistence type="predicted"/>
<dbReference type="RefSeq" id="WP_165333539.1">
    <property type="nucleotide sequence ID" value="NZ_JAAKZW010000087.1"/>
</dbReference>
<gene>
    <name evidence="3" type="ORF">G6045_20805</name>
</gene>
<keyword evidence="4" id="KW-1185">Reference proteome</keyword>
<accession>A0A6G4XN07</accession>
<dbReference type="EMBL" id="JAAKZW010000087">
    <property type="protein sequence ID" value="NGO78084.1"/>
    <property type="molecule type" value="Genomic_DNA"/>
</dbReference>
<evidence type="ECO:0000256" key="1">
    <source>
        <dbReference type="SAM" id="MobiDB-lite"/>
    </source>
</evidence>
<feature type="transmembrane region" description="Helical" evidence="2">
    <location>
        <begin position="37"/>
        <end position="63"/>
    </location>
</feature>
<feature type="region of interest" description="Disordered" evidence="1">
    <location>
        <begin position="1"/>
        <end position="28"/>
    </location>
</feature>
<dbReference type="AlphaFoldDB" id="A0A6G4XN07"/>